<dbReference type="SUPFAM" id="SSF140683">
    <property type="entry name" value="SP0561-like"/>
    <property type="match status" value="1"/>
</dbReference>
<protein>
    <recommendedName>
        <fullName evidence="3">DUF1858 domain-containing protein</fullName>
    </recommendedName>
</protein>
<evidence type="ECO:0008006" key="3">
    <source>
        <dbReference type="Google" id="ProtNLM"/>
    </source>
</evidence>
<dbReference type="Gene3D" id="1.10.3910.10">
    <property type="entry name" value="SP0561-like"/>
    <property type="match status" value="1"/>
</dbReference>
<gene>
    <name evidence="1" type="ORF">EYH37_04200</name>
</gene>
<organism evidence="1 2">
    <name type="scientific">Aquifex aeolicus</name>
    <dbReference type="NCBI Taxonomy" id="63363"/>
    <lineage>
        <taxon>Bacteria</taxon>
        <taxon>Pseudomonadati</taxon>
        <taxon>Aquificota</taxon>
        <taxon>Aquificia</taxon>
        <taxon>Aquificales</taxon>
        <taxon>Aquificaceae</taxon>
        <taxon>Aquifex</taxon>
    </lineage>
</organism>
<reference evidence="1" key="1">
    <citation type="journal article" date="2020" name="ISME J.">
        <title>Gammaproteobacteria mediating utilization of methyl-, sulfur- and petroleum organic compounds in deep ocean hydrothermal plumes.</title>
        <authorList>
            <person name="Zhou Z."/>
            <person name="Liu Y."/>
            <person name="Pan J."/>
            <person name="Cron B.R."/>
            <person name="Toner B.M."/>
            <person name="Anantharaman K."/>
            <person name="Breier J.A."/>
            <person name="Dick G.J."/>
            <person name="Li M."/>
        </authorList>
    </citation>
    <scope>NUCLEOTIDE SEQUENCE</scope>
    <source>
        <strain evidence="1">SZUA-1501</strain>
    </source>
</reference>
<dbReference type="EMBL" id="DQVE01000045">
    <property type="protein sequence ID" value="HIP98548.1"/>
    <property type="molecule type" value="Genomic_DNA"/>
</dbReference>
<dbReference type="InterPro" id="IPR038062">
    <property type="entry name" value="ScdA-like_N_sf"/>
</dbReference>
<evidence type="ECO:0000313" key="1">
    <source>
        <dbReference type="EMBL" id="HIP98548.1"/>
    </source>
</evidence>
<dbReference type="AlphaFoldDB" id="A0A9D0YQ76"/>
<comment type="caution">
    <text evidence="1">The sequence shown here is derived from an EMBL/GenBank/DDBJ whole genome shotgun (WGS) entry which is preliminary data.</text>
</comment>
<dbReference type="Proteomes" id="UP000606463">
    <property type="component" value="Unassembled WGS sequence"/>
</dbReference>
<name>A0A9D0YQ76_AQUAO</name>
<sequence>MGIEMKPKLTHNTLLQELLEKYEETFELLYPYGLNKLIENDILEIVAPRLTLEGFFRLFDISEEDRDKLWKEINKIVKKYSAMYEI</sequence>
<proteinExistence type="predicted"/>
<accession>A0A9D0YQ76</accession>
<evidence type="ECO:0000313" key="2">
    <source>
        <dbReference type="Proteomes" id="UP000606463"/>
    </source>
</evidence>